<dbReference type="Pfam" id="PF09972">
    <property type="entry name" value="DUF2207"/>
    <property type="match status" value="1"/>
</dbReference>
<evidence type="ECO:0000256" key="3">
    <source>
        <dbReference type="SAM" id="SignalP"/>
    </source>
</evidence>
<keyword evidence="6" id="KW-1185">Reference proteome</keyword>
<evidence type="ECO:0000313" key="5">
    <source>
        <dbReference type="EMBL" id="MFD1205356.1"/>
    </source>
</evidence>
<feature type="region of interest" description="Disordered" evidence="1">
    <location>
        <begin position="609"/>
        <end position="641"/>
    </location>
</feature>
<evidence type="ECO:0000259" key="4">
    <source>
        <dbReference type="Pfam" id="PF09972"/>
    </source>
</evidence>
<feature type="chain" id="PRO_5045890183" evidence="3">
    <location>
        <begin position="22"/>
        <end position="641"/>
    </location>
</feature>
<comment type="caution">
    <text evidence="5">The sequence shown here is derived from an EMBL/GenBank/DDBJ whole genome shotgun (WGS) entry which is preliminary data.</text>
</comment>
<keyword evidence="2" id="KW-1133">Transmembrane helix</keyword>
<dbReference type="Proteomes" id="UP001597231">
    <property type="component" value="Unassembled WGS sequence"/>
</dbReference>
<dbReference type="RefSeq" id="WP_381480533.1">
    <property type="nucleotide sequence ID" value="NZ_JBHTLT010000044.1"/>
</dbReference>
<feature type="transmembrane region" description="Helical" evidence="2">
    <location>
        <begin position="457"/>
        <end position="475"/>
    </location>
</feature>
<sequence>MKKIFSFVLLLFLFFPANAVAKSFTVDQVQIRGWVQSDGDMLVNEVFTYTFDGSFSRLTRSFPEKHIGQITNFEAYILNDPNPVVGEIDGSILSQVDVTVKGNTYSTSIRAKNETLSVLYSYKMKNAVTSYDTYSDLAVTYFEDGENHDEDYNELHISYALPGDVGKDQIYGFIHDRKGVVDKVYRNGISFYTAKSIAYTDTKTRMFFPSAIMSEQQKLPAPIPIEEAIKQEQDTIDKNSLRWSNIPVAIKLADGLQVAFIVLIVIALLMRQRLIPLFGNIELVLQTDPMYLAFVDQNGKFNRKIFLSGLFSLVEKGLVKVEMADSATRFQGEKDAPEKTLVFHLQQNEQLNHSKEKRLPHEQYLITWLFKGRAGYRKFHLHDMAGPSVEKVKGSHAQIRKQMNFQQNHEEWHRMVLKLMKEAGALSTRLSKGLKLSVFFLITMIMTFAFYADGAGALGIAFPAIVTTIGTFLFIANPGKKWPAVVLFIGLFFTGAQTADEDLTNATLFALIIGAILYPIIPKAIPSSLTAYYTKMSISKFRLRTKFGIPPHLPKEDIDRWIARAYLLNKSKKKLPQLSGSLPDSYPLAPLFALQTDPLHFAYSTWSPASSFGSKGGSGSSSDGGGFYSDGGDGGGGAGAD</sequence>
<feature type="transmembrane region" description="Helical" evidence="2">
    <location>
        <begin position="482"/>
        <end position="499"/>
    </location>
</feature>
<feature type="domain" description="DUF2207" evidence="4">
    <location>
        <begin position="26"/>
        <end position="197"/>
    </location>
</feature>
<proteinExistence type="predicted"/>
<dbReference type="InterPro" id="IPR018702">
    <property type="entry name" value="DUF2207"/>
</dbReference>
<feature type="signal peptide" evidence="3">
    <location>
        <begin position="1"/>
        <end position="21"/>
    </location>
</feature>
<protein>
    <submittedName>
        <fullName evidence="5">DUF2207 domain-containing protein</fullName>
    </submittedName>
</protein>
<gene>
    <name evidence="5" type="ORF">ACFQ38_09605</name>
</gene>
<reference evidence="6" key="1">
    <citation type="journal article" date="2019" name="Int. J. Syst. Evol. Microbiol.">
        <title>The Global Catalogue of Microorganisms (GCM) 10K type strain sequencing project: providing services to taxonomists for standard genome sequencing and annotation.</title>
        <authorList>
            <consortium name="The Broad Institute Genomics Platform"/>
            <consortium name="The Broad Institute Genome Sequencing Center for Infectious Disease"/>
            <person name="Wu L."/>
            <person name="Ma J."/>
        </authorList>
    </citation>
    <scope>NUCLEOTIDE SEQUENCE [LARGE SCALE GENOMIC DNA]</scope>
    <source>
        <strain evidence="6">CCUG 53915</strain>
    </source>
</reference>
<feature type="compositionally biased region" description="Gly residues" evidence="1">
    <location>
        <begin position="614"/>
        <end position="641"/>
    </location>
</feature>
<feature type="transmembrane region" description="Helical" evidence="2">
    <location>
        <begin position="433"/>
        <end position="451"/>
    </location>
</feature>
<name>A0ABW3TWZ8_9BACL</name>
<keyword evidence="3" id="KW-0732">Signal</keyword>
<evidence type="ECO:0000256" key="1">
    <source>
        <dbReference type="SAM" id="MobiDB-lite"/>
    </source>
</evidence>
<keyword evidence="2" id="KW-0472">Membrane</keyword>
<feature type="transmembrane region" description="Helical" evidence="2">
    <location>
        <begin position="511"/>
        <end position="534"/>
    </location>
</feature>
<accession>A0ABW3TWZ8</accession>
<evidence type="ECO:0000256" key="2">
    <source>
        <dbReference type="SAM" id="Phobius"/>
    </source>
</evidence>
<organism evidence="5 6">
    <name type="scientific">Sporosarcina contaminans</name>
    <dbReference type="NCBI Taxonomy" id="633403"/>
    <lineage>
        <taxon>Bacteria</taxon>
        <taxon>Bacillati</taxon>
        <taxon>Bacillota</taxon>
        <taxon>Bacilli</taxon>
        <taxon>Bacillales</taxon>
        <taxon>Caryophanaceae</taxon>
        <taxon>Sporosarcina</taxon>
    </lineage>
</organism>
<evidence type="ECO:0000313" key="6">
    <source>
        <dbReference type="Proteomes" id="UP001597231"/>
    </source>
</evidence>
<keyword evidence="2" id="KW-0812">Transmembrane</keyword>
<dbReference type="EMBL" id="JBHTLT010000044">
    <property type="protein sequence ID" value="MFD1205356.1"/>
    <property type="molecule type" value="Genomic_DNA"/>
</dbReference>